<reference evidence="3" key="1">
    <citation type="submission" date="2021-01" db="EMBL/GenBank/DDBJ databases">
        <authorList>
            <person name="Corre E."/>
            <person name="Pelletier E."/>
            <person name="Niang G."/>
            <person name="Scheremetjew M."/>
            <person name="Finn R."/>
            <person name="Kale V."/>
            <person name="Holt S."/>
            <person name="Cochrane G."/>
            <person name="Meng A."/>
            <person name="Brown T."/>
            <person name="Cohen L."/>
        </authorList>
    </citation>
    <scope>NUCLEOTIDE SEQUENCE</scope>
    <source>
        <strain evidence="3">CCMP3105</strain>
    </source>
</reference>
<feature type="compositionally biased region" description="Basic and acidic residues" evidence="1">
    <location>
        <begin position="1"/>
        <end position="12"/>
    </location>
</feature>
<dbReference type="GO" id="GO:0008237">
    <property type="term" value="F:metallopeptidase activity"/>
    <property type="evidence" value="ECO:0007669"/>
    <property type="project" value="InterPro"/>
</dbReference>
<feature type="region of interest" description="Disordered" evidence="1">
    <location>
        <begin position="1"/>
        <end position="20"/>
    </location>
</feature>
<proteinExistence type="predicted"/>
<dbReference type="InterPro" id="IPR050242">
    <property type="entry name" value="JAMM_MPN+_peptidase_M67A"/>
</dbReference>
<evidence type="ECO:0000313" key="3">
    <source>
        <dbReference type="EMBL" id="CAE4647736.1"/>
    </source>
</evidence>
<name>A0A7S4W2N6_9DINO</name>
<feature type="region of interest" description="Disordered" evidence="1">
    <location>
        <begin position="536"/>
        <end position="563"/>
    </location>
</feature>
<gene>
    <name evidence="3" type="ORF">AMON00008_LOCUS51201</name>
</gene>
<dbReference type="PANTHER" id="PTHR10410">
    <property type="entry name" value="EUKARYOTIC TRANSLATION INITIATION FACTOR 3 -RELATED"/>
    <property type="match status" value="1"/>
</dbReference>
<dbReference type="SMART" id="SM00232">
    <property type="entry name" value="JAB_MPN"/>
    <property type="match status" value="1"/>
</dbReference>
<evidence type="ECO:0000259" key="2">
    <source>
        <dbReference type="PROSITE" id="PS50249"/>
    </source>
</evidence>
<feature type="region of interest" description="Disordered" evidence="1">
    <location>
        <begin position="383"/>
        <end position="487"/>
    </location>
</feature>
<evidence type="ECO:0000256" key="1">
    <source>
        <dbReference type="SAM" id="MobiDB-lite"/>
    </source>
</evidence>
<sequence>MTTVRSEGRSEAKAAPTPTVRSEGVCQVQVSDEVYQVCLAHALMTEHEEVMGLLLGDAVGANIRIWASLTLQRSDKRADRVEISPEQLVEAAEMAERITKEVGLHTRVVGWYHSHPHITCLPSHVDLRTQLQYQSMDSLFIGLIFAVFNADPRAGRMCHELMAFRADGASGGPARRVELQPCVVPLSALLSEEQETLAATAASTSLTRCWGHRAMSTPAEQSFAEICDRHRDELLQANGEGDALAWADFCARHLQQLNAVLYGEVVPLRQHFDDAVHNVEVLASVSRGHSDWVRKQPPGMLTIPEGPPAALTSAATPCDQVPVPVGGSRVAGAGESTVPGGLDVRGGNSCARACGCAPAGLASGSRLCSFSCRPTAVAVAVPEGTAEPRPHPDSSGSRPGPATSVPEQTSEPRPELSPDQSLSSSTEEEEEAAVQHSGEEQAEAPVQQPPPLGLASSSASAAAGGSERREGAASQAHMVAQAEAQPEANHRTVVVLGQADVQVTPSRKCSAMTGDGTRCRNGCLQGSDICHIHLKSQKRQRLQSGKPAGQRDSRKRLRTVQEGQGVGKIDFDQDKGIYIARPCHDTDRLDGPHPDACDGQAPVREFSEKQFGDAADSKAQQYLMGCKYADLVGKIGVGTGQTSQARS</sequence>
<dbReference type="InterPro" id="IPR000555">
    <property type="entry name" value="JAMM/MPN+_dom"/>
</dbReference>
<dbReference type="InterPro" id="IPR037518">
    <property type="entry name" value="MPN"/>
</dbReference>
<accession>A0A7S4W2N6</accession>
<dbReference type="AlphaFoldDB" id="A0A7S4W2N6"/>
<feature type="compositionally biased region" description="Low complexity" evidence="1">
    <location>
        <begin position="453"/>
        <end position="465"/>
    </location>
</feature>
<organism evidence="3">
    <name type="scientific">Alexandrium monilatum</name>
    <dbReference type="NCBI Taxonomy" id="311494"/>
    <lineage>
        <taxon>Eukaryota</taxon>
        <taxon>Sar</taxon>
        <taxon>Alveolata</taxon>
        <taxon>Dinophyceae</taxon>
        <taxon>Gonyaulacales</taxon>
        <taxon>Pyrocystaceae</taxon>
        <taxon>Alexandrium</taxon>
    </lineage>
</organism>
<protein>
    <recommendedName>
        <fullName evidence="2">MPN domain-containing protein</fullName>
    </recommendedName>
</protein>
<dbReference type="Gene3D" id="3.40.140.10">
    <property type="entry name" value="Cytidine Deaminase, domain 2"/>
    <property type="match status" value="1"/>
</dbReference>
<feature type="domain" description="MPN" evidence="2">
    <location>
        <begin position="28"/>
        <end position="168"/>
    </location>
</feature>
<dbReference type="SUPFAM" id="SSF102712">
    <property type="entry name" value="JAB1/MPN domain"/>
    <property type="match status" value="1"/>
</dbReference>
<dbReference type="EMBL" id="HBNR01072228">
    <property type="protein sequence ID" value="CAE4647736.1"/>
    <property type="molecule type" value="Transcribed_RNA"/>
</dbReference>
<dbReference type="Pfam" id="PF01398">
    <property type="entry name" value="JAB"/>
    <property type="match status" value="1"/>
</dbReference>
<dbReference type="PROSITE" id="PS50249">
    <property type="entry name" value="MPN"/>
    <property type="match status" value="1"/>
</dbReference>